<dbReference type="Proteomes" id="UP000316726">
    <property type="component" value="Chromosome 4"/>
</dbReference>
<keyword evidence="2" id="KW-0812">Transmembrane</keyword>
<dbReference type="AlphaFoldDB" id="A0A5B8MLM2"/>
<proteinExistence type="predicted"/>
<gene>
    <name evidence="4" type="ORF">A3770_04p30630</name>
</gene>
<reference evidence="4 5" key="1">
    <citation type="submission" date="2018-07" db="EMBL/GenBank/DDBJ databases">
        <title>The complete nuclear genome of the prasinophyte Chloropicon primus (CCMP1205).</title>
        <authorList>
            <person name="Pombert J.-F."/>
            <person name="Otis C."/>
            <person name="Turmel M."/>
            <person name="Lemieux C."/>
        </authorList>
    </citation>
    <scope>NUCLEOTIDE SEQUENCE [LARGE SCALE GENOMIC DNA]</scope>
    <source>
        <strain evidence="4 5">CCMP1205</strain>
    </source>
</reference>
<name>A0A5B8MLM2_9CHLO</name>
<protein>
    <recommendedName>
        <fullName evidence="3">EF-hand domain-containing protein</fullName>
    </recommendedName>
</protein>
<feature type="transmembrane region" description="Helical" evidence="2">
    <location>
        <begin position="16"/>
        <end position="44"/>
    </location>
</feature>
<evidence type="ECO:0000256" key="1">
    <source>
        <dbReference type="SAM" id="Coils"/>
    </source>
</evidence>
<evidence type="ECO:0000256" key="2">
    <source>
        <dbReference type="SAM" id="Phobius"/>
    </source>
</evidence>
<dbReference type="Gene3D" id="1.10.238.10">
    <property type="entry name" value="EF-hand"/>
    <property type="match status" value="1"/>
</dbReference>
<dbReference type="GO" id="GO:0005509">
    <property type="term" value="F:calcium ion binding"/>
    <property type="evidence" value="ECO:0007669"/>
    <property type="project" value="InterPro"/>
</dbReference>
<evidence type="ECO:0000313" key="4">
    <source>
        <dbReference type="EMBL" id="QDZ20545.1"/>
    </source>
</evidence>
<keyword evidence="5" id="KW-1185">Reference proteome</keyword>
<dbReference type="EMBL" id="CP031037">
    <property type="protein sequence ID" value="QDZ20545.1"/>
    <property type="molecule type" value="Genomic_DNA"/>
</dbReference>
<keyword evidence="1" id="KW-0175">Coiled coil</keyword>
<organism evidence="4 5">
    <name type="scientific">Chloropicon primus</name>
    <dbReference type="NCBI Taxonomy" id="1764295"/>
    <lineage>
        <taxon>Eukaryota</taxon>
        <taxon>Viridiplantae</taxon>
        <taxon>Chlorophyta</taxon>
        <taxon>Chloropicophyceae</taxon>
        <taxon>Chloropicales</taxon>
        <taxon>Chloropicaceae</taxon>
        <taxon>Chloropicon</taxon>
    </lineage>
</organism>
<keyword evidence="2" id="KW-0472">Membrane</keyword>
<evidence type="ECO:0000259" key="3">
    <source>
        <dbReference type="PROSITE" id="PS50222"/>
    </source>
</evidence>
<sequence>MDLGDKLLAFIGGGCLAAAVVCLLTSKLVSIGFFVAFLAIMWCFKRINTLELYRTLAESVTNLQEENEDLKGHVGNLEKQNNELEQNVDELGELKEDLGRGSVGKEGSSMSTKSEKGEQMCKNLTDLMYGKYKSENQRHKELLEQQSDFHFFQILQHFDQDYNGAIAGEEIDALIKYLGNKYGEAFDEAVIRGMGSTIPMKGLKEVLMKIPKAVV</sequence>
<evidence type="ECO:0000313" key="5">
    <source>
        <dbReference type="Proteomes" id="UP000316726"/>
    </source>
</evidence>
<keyword evidence="2" id="KW-1133">Transmembrane helix</keyword>
<feature type="coiled-coil region" evidence="1">
    <location>
        <begin position="53"/>
        <end position="101"/>
    </location>
</feature>
<dbReference type="PROSITE" id="PS50222">
    <property type="entry name" value="EF_HAND_2"/>
    <property type="match status" value="1"/>
</dbReference>
<dbReference type="InterPro" id="IPR002048">
    <property type="entry name" value="EF_hand_dom"/>
</dbReference>
<feature type="domain" description="EF-hand" evidence="3">
    <location>
        <begin position="146"/>
        <end position="181"/>
    </location>
</feature>
<accession>A0A5B8MLM2</accession>